<dbReference type="EMBL" id="CP103300">
    <property type="protein sequence ID" value="UYM18198.1"/>
    <property type="molecule type" value="Genomic_DNA"/>
</dbReference>
<dbReference type="Proteomes" id="UP001163255">
    <property type="component" value="Chromosome"/>
</dbReference>
<protein>
    <submittedName>
        <fullName evidence="1">Uncharacterized protein</fullName>
    </submittedName>
</protein>
<organism evidence="1 2">
    <name type="scientific">Endozoicomonas euniceicola</name>
    <dbReference type="NCBI Taxonomy" id="1234143"/>
    <lineage>
        <taxon>Bacteria</taxon>
        <taxon>Pseudomonadati</taxon>
        <taxon>Pseudomonadota</taxon>
        <taxon>Gammaproteobacteria</taxon>
        <taxon>Oceanospirillales</taxon>
        <taxon>Endozoicomonadaceae</taxon>
        <taxon>Endozoicomonas</taxon>
    </lineage>
</organism>
<keyword evidence="2" id="KW-1185">Reference proteome</keyword>
<dbReference type="RefSeq" id="WP_262600954.1">
    <property type="nucleotide sequence ID" value="NZ_CP103300.1"/>
</dbReference>
<sequence length="75" mass="8537">MQILRINRSNLNFTHRTCRGVMFLSFDCLALSIAHAGRHSLVTRLDYKAKQSGKHQVNIDQWLTSSLALNPGWVV</sequence>
<proteinExistence type="predicted"/>
<gene>
    <name evidence="1" type="ORF">NX720_09925</name>
</gene>
<name>A0ABY6GZG9_9GAMM</name>
<reference evidence="1" key="1">
    <citation type="submission" date="2022-10" db="EMBL/GenBank/DDBJ databases">
        <title>Completed Genome Sequence of two octocoral isolated bacterium, Endozoicomonas euniceicola EF212T and Endozoicomonas gorgoniicola PS125T.</title>
        <authorList>
            <person name="Chiou Y.-J."/>
            <person name="Chen Y.-H."/>
        </authorList>
    </citation>
    <scope>NUCLEOTIDE SEQUENCE</scope>
    <source>
        <strain evidence="1">EF212</strain>
    </source>
</reference>
<evidence type="ECO:0000313" key="2">
    <source>
        <dbReference type="Proteomes" id="UP001163255"/>
    </source>
</evidence>
<evidence type="ECO:0000313" key="1">
    <source>
        <dbReference type="EMBL" id="UYM18198.1"/>
    </source>
</evidence>
<accession>A0ABY6GZG9</accession>